<dbReference type="OrthoDB" id="2680719at2759"/>
<organism evidence="1 2">
    <name type="scientific">Rhizopogon vesiculosus</name>
    <dbReference type="NCBI Taxonomy" id="180088"/>
    <lineage>
        <taxon>Eukaryota</taxon>
        <taxon>Fungi</taxon>
        <taxon>Dikarya</taxon>
        <taxon>Basidiomycota</taxon>
        <taxon>Agaricomycotina</taxon>
        <taxon>Agaricomycetes</taxon>
        <taxon>Agaricomycetidae</taxon>
        <taxon>Boletales</taxon>
        <taxon>Suillineae</taxon>
        <taxon>Rhizopogonaceae</taxon>
        <taxon>Rhizopogon</taxon>
    </lineage>
</organism>
<reference evidence="1 2" key="1">
    <citation type="submission" date="2016-03" db="EMBL/GenBank/DDBJ databases">
        <title>Comparative genomics of the ectomycorrhizal sister species Rhizopogon vinicolor and Rhizopogon vesiculosus (Basidiomycota: Boletales) reveals a divergence of the mating type B locus.</title>
        <authorList>
            <person name="Mujic A.B."/>
            <person name="Kuo A."/>
            <person name="Tritt A."/>
            <person name="Lipzen A."/>
            <person name="Chen C."/>
            <person name="Johnson J."/>
            <person name="Sharma A."/>
            <person name="Barry K."/>
            <person name="Grigoriev I.V."/>
            <person name="Spatafora J.W."/>
        </authorList>
    </citation>
    <scope>NUCLEOTIDE SEQUENCE [LARGE SCALE GENOMIC DNA]</scope>
    <source>
        <strain evidence="1 2">AM-OR11-056</strain>
    </source>
</reference>
<protein>
    <submittedName>
        <fullName evidence="1">Uncharacterized protein</fullName>
    </submittedName>
</protein>
<dbReference type="Proteomes" id="UP000183567">
    <property type="component" value="Unassembled WGS sequence"/>
</dbReference>
<accession>A0A1J8QJ71</accession>
<evidence type="ECO:0000313" key="2">
    <source>
        <dbReference type="Proteomes" id="UP000183567"/>
    </source>
</evidence>
<gene>
    <name evidence="1" type="ORF">AZE42_02301</name>
</gene>
<keyword evidence="2" id="KW-1185">Reference proteome</keyword>
<name>A0A1J8QJ71_9AGAM</name>
<sequence length="172" mass="19872">MTKLPPVELVLHPHRRYGGDVRSLHEKLAGGKRLPLSLVKRVMHSRRLTSKLSSKRIHLDITRQSRTWNAPSRPPSLNHYHYLPSLRPWRVIAFVADFGNVQFTVIHMSDEITPPGLRAPELVPKGPAWDYDVMQQEDVLATAAIMQKCFQLIPEDRATSMKLFQDYWTKLE</sequence>
<evidence type="ECO:0000313" key="1">
    <source>
        <dbReference type="EMBL" id="OJA13456.1"/>
    </source>
</evidence>
<comment type="caution">
    <text evidence="1">The sequence shown here is derived from an EMBL/GenBank/DDBJ whole genome shotgun (WGS) entry which is preliminary data.</text>
</comment>
<dbReference type="EMBL" id="LVVM01004154">
    <property type="protein sequence ID" value="OJA13456.1"/>
    <property type="molecule type" value="Genomic_DNA"/>
</dbReference>
<proteinExistence type="predicted"/>
<dbReference type="AlphaFoldDB" id="A0A1J8QJ71"/>